<sequence length="76" mass="8088">MTADGHALPGGSHPCMKVDEIGCFYRVLVPRSAGGPPSRQTLTTEAPKLRAKRASFATAEQDDGSDRAEYSLHADS</sequence>
<evidence type="ECO:0000313" key="2">
    <source>
        <dbReference type="EMBL" id="KAK9423270.1"/>
    </source>
</evidence>
<organism evidence="2 3">
    <name type="scientific">Seiridium unicorne</name>
    <dbReference type="NCBI Taxonomy" id="138068"/>
    <lineage>
        <taxon>Eukaryota</taxon>
        <taxon>Fungi</taxon>
        <taxon>Dikarya</taxon>
        <taxon>Ascomycota</taxon>
        <taxon>Pezizomycotina</taxon>
        <taxon>Sordariomycetes</taxon>
        <taxon>Xylariomycetidae</taxon>
        <taxon>Amphisphaeriales</taxon>
        <taxon>Sporocadaceae</taxon>
        <taxon>Seiridium</taxon>
    </lineage>
</organism>
<evidence type="ECO:0000256" key="1">
    <source>
        <dbReference type="SAM" id="MobiDB-lite"/>
    </source>
</evidence>
<accession>A0ABR2V9W1</accession>
<comment type="caution">
    <text evidence="2">The sequence shown here is derived from an EMBL/GenBank/DDBJ whole genome shotgun (WGS) entry which is preliminary data.</text>
</comment>
<gene>
    <name evidence="2" type="ORF">SUNI508_04164</name>
</gene>
<protein>
    <submittedName>
        <fullName evidence="2">Uncharacterized protein</fullName>
    </submittedName>
</protein>
<dbReference type="EMBL" id="JARVKF010000079">
    <property type="protein sequence ID" value="KAK9423270.1"/>
    <property type="molecule type" value="Genomic_DNA"/>
</dbReference>
<reference evidence="2 3" key="1">
    <citation type="journal article" date="2024" name="J. Plant Pathol.">
        <title>Sequence and assembly of the genome of Seiridium unicorne, isolate CBS 538.82, causal agent of cypress canker disease.</title>
        <authorList>
            <person name="Scali E."/>
            <person name="Rocca G.D."/>
            <person name="Danti R."/>
            <person name="Garbelotto M."/>
            <person name="Barberini S."/>
            <person name="Baroncelli R."/>
            <person name="Emiliani G."/>
        </authorList>
    </citation>
    <scope>NUCLEOTIDE SEQUENCE [LARGE SCALE GENOMIC DNA]</scope>
    <source>
        <strain evidence="2 3">BM-138-508</strain>
    </source>
</reference>
<feature type="compositionally biased region" description="Basic and acidic residues" evidence="1">
    <location>
        <begin position="64"/>
        <end position="76"/>
    </location>
</feature>
<evidence type="ECO:0000313" key="3">
    <source>
        <dbReference type="Proteomes" id="UP001408356"/>
    </source>
</evidence>
<dbReference type="Proteomes" id="UP001408356">
    <property type="component" value="Unassembled WGS sequence"/>
</dbReference>
<feature type="region of interest" description="Disordered" evidence="1">
    <location>
        <begin position="32"/>
        <end position="76"/>
    </location>
</feature>
<proteinExistence type="predicted"/>
<name>A0ABR2V9W1_9PEZI</name>
<keyword evidence="3" id="KW-1185">Reference proteome</keyword>